<dbReference type="AlphaFoldDB" id="A0A426YT45"/>
<reference evidence="1 2" key="1">
    <citation type="journal article" date="2014" name="Agronomy (Basel)">
        <title>A Draft Genome Sequence for Ensete ventricosum, the Drought-Tolerant Tree Against Hunger.</title>
        <authorList>
            <person name="Harrison J."/>
            <person name="Moore K.A."/>
            <person name="Paszkiewicz K."/>
            <person name="Jones T."/>
            <person name="Grant M."/>
            <person name="Ambacheew D."/>
            <person name="Muzemil S."/>
            <person name="Studholme D.J."/>
        </authorList>
    </citation>
    <scope>NUCLEOTIDE SEQUENCE [LARGE SCALE GENOMIC DNA]</scope>
</reference>
<evidence type="ECO:0000313" key="2">
    <source>
        <dbReference type="Proteomes" id="UP000287651"/>
    </source>
</evidence>
<name>A0A426YT45_ENSVE</name>
<protein>
    <submittedName>
        <fullName evidence="1">Uncharacterized protein</fullName>
    </submittedName>
</protein>
<comment type="caution">
    <text evidence="1">The sequence shown here is derived from an EMBL/GenBank/DDBJ whole genome shotgun (WGS) entry which is preliminary data.</text>
</comment>
<evidence type="ECO:0000313" key="1">
    <source>
        <dbReference type="EMBL" id="RRT54898.1"/>
    </source>
</evidence>
<proteinExistence type="predicted"/>
<dbReference type="EMBL" id="AMZH03010359">
    <property type="protein sequence ID" value="RRT54898.1"/>
    <property type="molecule type" value="Genomic_DNA"/>
</dbReference>
<accession>A0A426YT45</accession>
<sequence length="158" mass="16813">MKEKSIRTLTVVVLDVVAGESARLSPSRVRKFVHIDLSGAFAFTVRVLQEGLAGVVVPDTTPPTVKPVPRVGLVQRNVPPSGVAGMGALYSSDRRSAVPSASPLSTYRIKLACTTGQGGVKEQHGGMARHAPLMMLSWALPIWRPIDPSDNSARPHLG</sequence>
<gene>
    <name evidence="1" type="ORF">B296_00040824</name>
</gene>
<organism evidence="1 2">
    <name type="scientific">Ensete ventricosum</name>
    <name type="common">Abyssinian banana</name>
    <name type="synonym">Musa ensete</name>
    <dbReference type="NCBI Taxonomy" id="4639"/>
    <lineage>
        <taxon>Eukaryota</taxon>
        <taxon>Viridiplantae</taxon>
        <taxon>Streptophyta</taxon>
        <taxon>Embryophyta</taxon>
        <taxon>Tracheophyta</taxon>
        <taxon>Spermatophyta</taxon>
        <taxon>Magnoliopsida</taxon>
        <taxon>Liliopsida</taxon>
        <taxon>Zingiberales</taxon>
        <taxon>Musaceae</taxon>
        <taxon>Ensete</taxon>
    </lineage>
</organism>
<dbReference type="Proteomes" id="UP000287651">
    <property type="component" value="Unassembled WGS sequence"/>
</dbReference>